<keyword evidence="1" id="KW-1133">Transmembrane helix</keyword>
<dbReference type="GO" id="GO:0016787">
    <property type="term" value="F:hydrolase activity"/>
    <property type="evidence" value="ECO:0007669"/>
    <property type="project" value="UniProtKB-KW"/>
</dbReference>
<dbReference type="InterPro" id="IPR010315">
    <property type="entry name" value="DUF915_hydro-like"/>
</dbReference>
<accession>A0AAC9IXJ8</accession>
<dbReference type="GeneID" id="71513150"/>
<dbReference type="Gene3D" id="3.40.50.1820">
    <property type="entry name" value="alpha/beta hydrolase"/>
    <property type="match status" value="1"/>
</dbReference>
<keyword evidence="1" id="KW-0472">Membrane</keyword>
<evidence type="ECO:0000256" key="1">
    <source>
        <dbReference type="SAM" id="Phobius"/>
    </source>
</evidence>
<dbReference type="KEGG" id="vhl:BME96_01990"/>
<sequence>MSLKKKQLTGITFISLAVVGVVFLLYVPDNTQSEYEPGIPTVFVHGYKGTANSFDFMLNRFENKYNWGNKAIVYYVSASGKVEEHNLNKGRKEPTFIQVVFQNNRASFATTSFWLASVLQQLKEKYEVEKVNLVGHSMGGIVSLKYIKEYNEKAYPSVANFVTIGSPYDGIYSDAYFRIHHDPAAEDLKPQSNALKRLREGEFPKGINVLSIASTGDTVAVPESVHALRSIIPSNQLEEVVIEDPELGHSALHENVQIDQLIHSFLWQDREQ</sequence>
<dbReference type="EMBL" id="CP017962">
    <property type="protein sequence ID" value="APC47037.1"/>
    <property type="molecule type" value="Genomic_DNA"/>
</dbReference>
<reference evidence="3 5" key="2">
    <citation type="submission" date="2020-09" db="EMBL/GenBank/DDBJ databases">
        <title>Draft Genome Sequences of Oil-Oxidizing Bacteria Halomonas titanicae, Marinobacter lutaoensis, and Virgibacillus halodenitrificans Isolated from Highly Saline Environments.</title>
        <authorList>
            <person name="Grouzdev D.S."/>
            <person name="Sokolova D.S."/>
            <person name="Semenova E.M."/>
            <person name="Borzenkov I.A."/>
            <person name="Bidzhieva S.K."/>
            <person name="Poltaraus A.B."/>
            <person name="Nazina T.N."/>
        </authorList>
    </citation>
    <scope>NUCLEOTIDE SEQUENCE [LARGE SCALE GENOMIC DNA]</scope>
    <source>
        <strain evidence="3 5">VKM B-3472D</strain>
    </source>
</reference>
<dbReference type="PANTHER" id="PTHR37946:SF1">
    <property type="entry name" value="SLL1969 PROTEIN"/>
    <property type="match status" value="1"/>
</dbReference>
<dbReference type="InterPro" id="IPR029058">
    <property type="entry name" value="AB_hydrolase_fold"/>
</dbReference>
<proteinExistence type="predicted"/>
<dbReference type="Pfam" id="PF06028">
    <property type="entry name" value="DUF915"/>
    <property type="match status" value="1"/>
</dbReference>
<gene>
    <name evidence="2" type="ORF">BME96_01990</name>
    <name evidence="3" type="ORF">IC602_10755</name>
</gene>
<dbReference type="SUPFAM" id="SSF53474">
    <property type="entry name" value="alpha/beta-Hydrolases"/>
    <property type="match status" value="1"/>
</dbReference>
<keyword evidence="5" id="KW-1185">Reference proteome</keyword>
<dbReference type="Proteomes" id="UP000621631">
    <property type="component" value="Unassembled WGS sequence"/>
</dbReference>
<protein>
    <submittedName>
        <fullName evidence="3">Alpha/beta fold hydrolase</fullName>
    </submittedName>
</protein>
<reference evidence="2 4" key="1">
    <citation type="submission" date="2016-11" db="EMBL/GenBank/DDBJ databases">
        <title>Complete genome sequencing of Virgibacillus halodenitrificans PDB-F2.</title>
        <authorList>
            <person name="Sun Z."/>
            <person name="Zhou Y."/>
            <person name="Li H."/>
        </authorList>
    </citation>
    <scope>NUCLEOTIDE SEQUENCE [LARGE SCALE GENOMIC DNA]</scope>
    <source>
        <strain evidence="2 4">PDB-F2</strain>
    </source>
</reference>
<evidence type="ECO:0000313" key="3">
    <source>
        <dbReference type="EMBL" id="MBD1223084.1"/>
    </source>
</evidence>
<keyword evidence="1" id="KW-0812">Transmembrane</keyword>
<organism evidence="2 4">
    <name type="scientific">Virgibacillus halodenitrificans</name>
    <name type="common">Bacillus halodenitrificans</name>
    <dbReference type="NCBI Taxonomy" id="1482"/>
    <lineage>
        <taxon>Bacteria</taxon>
        <taxon>Bacillati</taxon>
        <taxon>Bacillota</taxon>
        <taxon>Bacilli</taxon>
        <taxon>Bacillales</taxon>
        <taxon>Bacillaceae</taxon>
        <taxon>Virgibacillus</taxon>
    </lineage>
</organism>
<evidence type="ECO:0000313" key="2">
    <source>
        <dbReference type="EMBL" id="APC47037.1"/>
    </source>
</evidence>
<dbReference type="RefSeq" id="WP_060681842.1">
    <property type="nucleotide sequence ID" value="NZ_CP017962.1"/>
</dbReference>
<evidence type="ECO:0000313" key="4">
    <source>
        <dbReference type="Proteomes" id="UP000182945"/>
    </source>
</evidence>
<name>A0AAC9IXJ8_VIRHA</name>
<dbReference type="AlphaFoldDB" id="A0AAC9IXJ8"/>
<dbReference type="PANTHER" id="PTHR37946">
    <property type="entry name" value="SLL1969 PROTEIN"/>
    <property type="match status" value="1"/>
</dbReference>
<dbReference type="Proteomes" id="UP000182945">
    <property type="component" value="Chromosome"/>
</dbReference>
<evidence type="ECO:0000313" key="5">
    <source>
        <dbReference type="Proteomes" id="UP000621631"/>
    </source>
</evidence>
<feature type="transmembrane region" description="Helical" evidence="1">
    <location>
        <begin position="7"/>
        <end position="27"/>
    </location>
</feature>
<keyword evidence="3" id="KW-0378">Hydrolase</keyword>
<dbReference type="EMBL" id="JACWEZ010000005">
    <property type="protein sequence ID" value="MBD1223084.1"/>
    <property type="molecule type" value="Genomic_DNA"/>
</dbReference>